<gene>
    <name evidence="1" type="ORF">D8674_009239</name>
</gene>
<protein>
    <submittedName>
        <fullName evidence="1">Uncharacterized protein</fullName>
    </submittedName>
</protein>
<dbReference type="EMBL" id="SMOL01000143">
    <property type="protein sequence ID" value="KAB2631720.1"/>
    <property type="molecule type" value="Genomic_DNA"/>
</dbReference>
<proteinExistence type="predicted"/>
<name>A0A5N5I236_9ROSA</name>
<reference evidence="1 2" key="3">
    <citation type="submission" date="2019-11" db="EMBL/GenBank/DDBJ databases">
        <title>A de novo genome assembly of a pear dwarfing rootstock.</title>
        <authorList>
            <person name="Wang F."/>
            <person name="Wang J."/>
            <person name="Li S."/>
            <person name="Zhang Y."/>
            <person name="Fang M."/>
            <person name="Ma L."/>
            <person name="Zhao Y."/>
            <person name="Jiang S."/>
        </authorList>
    </citation>
    <scope>NUCLEOTIDE SEQUENCE [LARGE SCALE GENOMIC DNA]</scope>
    <source>
        <strain evidence="1">S2</strain>
        <tissue evidence="1">Leaf</tissue>
    </source>
</reference>
<dbReference type="AlphaFoldDB" id="A0A5N5I236"/>
<comment type="caution">
    <text evidence="1">The sequence shown here is derived from an EMBL/GenBank/DDBJ whole genome shotgun (WGS) entry which is preliminary data.</text>
</comment>
<accession>A0A5N5I236</accession>
<organism evidence="1 2">
    <name type="scientific">Pyrus ussuriensis x Pyrus communis</name>
    <dbReference type="NCBI Taxonomy" id="2448454"/>
    <lineage>
        <taxon>Eukaryota</taxon>
        <taxon>Viridiplantae</taxon>
        <taxon>Streptophyta</taxon>
        <taxon>Embryophyta</taxon>
        <taxon>Tracheophyta</taxon>
        <taxon>Spermatophyta</taxon>
        <taxon>Magnoliopsida</taxon>
        <taxon>eudicotyledons</taxon>
        <taxon>Gunneridae</taxon>
        <taxon>Pentapetalae</taxon>
        <taxon>rosids</taxon>
        <taxon>fabids</taxon>
        <taxon>Rosales</taxon>
        <taxon>Rosaceae</taxon>
        <taxon>Amygdaloideae</taxon>
        <taxon>Maleae</taxon>
        <taxon>Pyrus</taxon>
    </lineage>
</organism>
<evidence type="ECO:0000313" key="1">
    <source>
        <dbReference type="EMBL" id="KAB2631720.1"/>
    </source>
</evidence>
<reference evidence="1 2" key="1">
    <citation type="submission" date="2019-09" db="EMBL/GenBank/DDBJ databases">
        <authorList>
            <person name="Ou C."/>
        </authorList>
    </citation>
    <scope>NUCLEOTIDE SEQUENCE [LARGE SCALE GENOMIC DNA]</scope>
    <source>
        <strain evidence="1">S2</strain>
        <tissue evidence="1">Leaf</tissue>
    </source>
</reference>
<sequence>MMWLLGGGHQHQVSHLAGGSTGCSDAGGGDTLVGDCYLQVLFLMKKHFLRKGERKKRLVGPKPQ</sequence>
<keyword evidence="2" id="KW-1185">Reference proteome</keyword>
<evidence type="ECO:0000313" key="2">
    <source>
        <dbReference type="Proteomes" id="UP000327157"/>
    </source>
</evidence>
<reference evidence="2" key="2">
    <citation type="submission" date="2019-10" db="EMBL/GenBank/DDBJ databases">
        <title>A de novo genome assembly of a pear dwarfing rootstock.</title>
        <authorList>
            <person name="Wang F."/>
            <person name="Wang J."/>
            <person name="Li S."/>
            <person name="Zhang Y."/>
            <person name="Fang M."/>
            <person name="Ma L."/>
            <person name="Zhao Y."/>
            <person name="Jiang S."/>
        </authorList>
    </citation>
    <scope>NUCLEOTIDE SEQUENCE [LARGE SCALE GENOMIC DNA]</scope>
</reference>
<dbReference type="Proteomes" id="UP000327157">
    <property type="component" value="Chromosome 12"/>
</dbReference>